<dbReference type="EMBL" id="WVUK01000052">
    <property type="protein sequence ID" value="KAF7494747.1"/>
    <property type="molecule type" value="Genomic_DNA"/>
</dbReference>
<reference evidence="2" key="3">
    <citation type="submission" date="2022-06" db="UniProtKB">
        <authorList>
            <consortium name="EnsemblMetazoa"/>
        </authorList>
    </citation>
    <scope>IDENTIFICATION</scope>
</reference>
<evidence type="ECO:0000313" key="2">
    <source>
        <dbReference type="EnsemblMetazoa" id="KAF7494747.1"/>
    </source>
</evidence>
<gene>
    <name evidence="1" type="ORF">SSS_6823</name>
</gene>
<dbReference type="Proteomes" id="UP000070412">
    <property type="component" value="Unassembled WGS sequence"/>
</dbReference>
<sequence>MGEKEKEVRASKKVDGILIFEEDDYLHVDGGDGSITIQKEAVHKDDHYELHQEHLTKSTITSNIDDDVDDQFNTSSAVFACCTNIADRQQASAIFS</sequence>
<organism evidence="1">
    <name type="scientific">Sarcoptes scabiei</name>
    <name type="common">Itch mite</name>
    <name type="synonym">Acarus scabiei</name>
    <dbReference type="NCBI Taxonomy" id="52283"/>
    <lineage>
        <taxon>Eukaryota</taxon>
        <taxon>Metazoa</taxon>
        <taxon>Ecdysozoa</taxon>
        <taxon>Arthropoda</taxon>
        <taxon>Chelicerata</taxon>
        <taxon>Arachnida</taxon>
        <taxon>Acari</taxon>
        <taxon>Acariformes</taxon>
        <taxon>Sarcoptiformes</taxon>
        <taxon>Astigmata</taxon>
        <taxon>Psoroptidia</taxon>
        <taxon>Sarcoptoidea</taxon>
        <taxon>Sarcoptidae</taxon>
        <taxon>Sarcoptinae</taxon>
        <taxon>Sarcoptes</taxon>
    </lineage>
</organism>
<dbReference type="EnsemblMetazoa" id="SSS_6823s_mrna">
    <property type="protein sequence ID" value="KAF7494747.1"/>
    <property type="gene ID" value="SSS_6823"/>
</dbReference>
<protein>
    <submittedName>
        <fullName evidence="1 2">Uncharacterized protein</fullName>
    </submittedName>
</protein>
<dbReference type="AlphaFoldDB" id="A0A834RDW0"/>
<keyword evidence="3" id="KW-1185">Reference proteome</keyword>
<proteinExistence type="predicted"/>
<reference evidence="1" key="2">
    <citation type="submission" date="2020-01" db="EMBL/GenBank/DDBJ databases">
        <authorList>
            <person name="Korhonen P.K.K."/>
            <person name="Guangxu M.G."/>
            <person name="Wang T.W."/>
            <person name="Stroehlein A.J.S."/>
            <person name="Young N.D."/>
            <person name="Ang C.-S.A."/>
            <person name="Fernando D.W.F."/>
            <person name="Lu H.L."/>
            <person name="Taylor S.T."/>
            <person name="Ehtesham M.E.M."/>
            <person name="Najaraj S.H.N."/>
            <person name="Harsha G.H.G."/>
            <person name="Madugundu A.M."/>
            <person name="Renuse S.R."/>
            <person name="Holt D.H."/>
            <person name="Pandey A.P."/>
            <person name="Papenfuss A.P."/>
            <person name="Gasser R.B.G."/>
            <person name="Fischer K.F."/>
        </authorList>
    </citation>
    <scope>NUCLEOTIDE SEQUENCE</scope>
    <source>
        <strain evidence="1">SSS_KF_BRIS2020</strain>
    </source>
</reference>
<evidence type="ECO:0000313" key="3">
    <source>
        <dbReference type="Proteomes" id="UP000070412"/>
    </source>
</evidence>
<accession>A0A834RDW0</accession>
<name>A0A834RDW0_SARSC</name>
<evidence type="ECO:0000313" key="1">
    <source>
        <dbReference type="EMBL" id="KAF7494747.1"/>
    </source>
</evidence>
<reference evidence="3" key="1">
    <citation type="journal article" date="2020" name="PLoS Negl. Trop. Dis.">
        <title>High-quality nuclear genome for Sarcoptes scabiei-A critical resource for a neglected parasite.</title>
        <authorList>
            <person name="Korhonen P.K."/>
            <person name="Gasser R.B."/>
            <person name="Ma G."/>
            <person name="Wang T."/>
            <person name="Stroehlein A.J."/>
            <person name="Young N.D."/>
            <person name="Ang C.S."/>
            <person name="Fernando D.D."/>
            <person name="Lu H.C."/>
            <person name="Taylor S."/>
            <person name="Reynolds S.L."/>
            <person name="Mofiz E."/>
            <person name="Najaraj S.H."/>
            <person name="Gowda H."/>
            <person name="Madugundu A."/>
            <person name="Renuse S."/>
            <person name="Holt D."/>
            <person name="Pandey A."/>
            <person name="Papenfuss A.T."/>
            <person name="Fischer K."/>
        </authorList>
    </citation>
    <scope>NUCLEOTIDE SEQUENCE [LARGE SCALE GENOMIC DNA]</scope>
</reference>